<feature type="compositionally biased region" description="Basic and acidic residues" evidence="4">
    <location>
        <begin position="487"/>
        <end position="511"/>
    </location>
</feature>
<feature type="compositionally biased region" description="Low complexity" evidence="4">
    <location>
        <begin position="8"/>
        <end position="17"/>
    </location>
</feature>
<feature type="non-terminal residue" evidence="5">
    <location>
        <position position="895"/>
    </location>
</feature>
<feature type="compositionally biased region" description="Low complexity" evidence="4">
    <location>
        <begin position="219"/>
        <end position="233"/>
    </location>
</feature>
<feature type="compositionally biased region" description="Basic and acidic residues" evidence="4">
    <location>
        <begin position="522"/>
        <end position="543"/>
    </location>
</feature>
<feature type="region of interest" description="Disordered" evidence="4">
    <location>
        <begin position="630"/>
        <end position="710"/>
    </location>
</feature>
<comment type="caution">
    <text evidence="5">The sequence shown here is derived from an EMBL/GenBank/DDBJ whole genome shotgun (WGS) entry which is preliminary data.</text>
</comment>
<feature type="compositionally biased region" description="Acidic residues" evidence="4">
    <location>
        <begin position="648"/>
        <end position="663"/>
    </location>
</feature>
<dbReference type="PANTHER" id="PTHR14150:SF12">
    <property type="entry name" value="U3 SMALL NUCLEOLAR RNA-ASSOCIATED PROTEIN 14 HOMOLOG A"/>
    <property type="match status" value="1"/>
</dbReference>
<keyword evidence="2" id="KW-0597">Phosphoprotein</keyword>
<feature type="compositionally biased region" description="Acidic residues" evidence="4">
    <location>
        <begin position="234"/>
        <end position="243"/>
    </location>
</feature>
<evidence type="ECO:0000256" key="1">
    <source>
        <dbReference type="ARBA" id="ARBA00004604"/>
    </source>
</evidence>
<feature type="region of interest" description="Disordered" evidence="4">
    <location>
        <begin position="722"/>
        <end position="820"/>
    </location>
</feature>
<feature type="compositionally biased region" description="Basic residues" evidence="4">
    <location>
        <begin position="874"/>
        <end position="883"/>
    </location>
</feature>
<name>A0A4U0WWS3_9PEZI</name>
<organism evidence="5 6">
    <name type="scientific">Friedmanniomyces simplex</name>
    <dbReference type="NCBI Taxonomy" id="329884"/>
    <lineage>
        <taxon>Eukaryota</taxon>
        <taxon>Fungi</taxon>
        <taxon>Dikarya</taxon>
        <taxon>Ascomycota</taxon>
        <taxon>Pezizomycotina</taxon>
        <taxon>Dothideomycetes</taxon>
        <taxon>Dothideomycetidae</taxon>
        <taxon>Mycosphaerellales</taxon>
        <taxon>Teratosphaeriaceae</taxon>
        <taxon>Friedmanniomyces</taxon>
    </lineage>
</organism>
<feature type="compositionally biased region" description="Basic and acidic residues" evidence="4">
    <location>
        <begin position="319"/>
        <end position="338"/>
    </location>
</feature>
<feature type="compositionally biased region" description="Basic and acidic residues" evidence="4">
    <location>
        <begin position="47"/>
        <end position="57"/>
    </location>
</feature>
<evidence type="ECO:0000256" key="3">
    <source>
        <dbReference type="ARBA" id="ARBA00023242"/>
    </source>
</evidence>
<feature type="region of interest" description="Disordered" evidence="4">
    <location>
        <begin position="1"/>
        <end position="277"/>
    </location>
</feature>
<evidence type="ECO:0000313" key="5">
    <source>
        <dbReference type="EMBL" id="TKA67228.1"/>
    </source>
</evidence>
<dbReference type="Pfam" id="PF04615">
    <property type="entry name" value="Utp14"/>
    <property type="match status" value="1"/>
</dbReference>
<feature type="compositionally biased region" description="Acidic residues" evidence="4">
    <location>
        <begin position="65"/>
        <end position="74"/>
    </location>
</feature>
<feature type="compositionally biased region" description="Basic and acidic residues" evidence="4">
    <location>
        <begin position="361"/>
        <end position="372"/>
    </location>
</feature>
<evidence type="ECO:0000256" key="4">
    <source>
        <dbReference type="SAM" id="MobiDB-lite"/>
    </source>
</evidence>
<feature type="compositionally biased region" description="Basic and acidic residues" evidence="4">
    <location>
        <begin position="244"/>
        <end position="262"/>
    </location>
</feature>
<feature type="compositionally biased region" description="Basic and acidic residues" evidence="4">
    <location>
        <begin position="463"/>
        <end position="476"/>
    </location>
</feature>
<sequence length="895" mass="99287">MPPRIARSSVAVAAPKNAKNKSRKRTLDAYSIASHQIKPTRTVAPHRLGESLDDDPRQKRRRTDSDDEDASEDDSAPRRKLPKGNGRGIAEDDEGMEEGEDSEGNEWRLGGLKEDDDDSDLDSDEAFGESDEEKFEGFTFRGSSSSGKVKPAGKRRQRFKDDEIDGEVDLDEAEGKQQEEEDVESDFGEEGVDLATMLDNEDEDGLGGDQLRDKDSGIESGSDGNDEVSSSGSESEDEDDGTNEEERIARMRDRVDAMDAQHRPVTSATPDEDGLLPMDDLYADIMAELDPAEKKQHITAGKTKKSRTVKTLAAPLPKRQQDRLDRGVASQKAKEQLDRWNGTVKHNRRAEFLTFPLIDPNHQDPVGKDKFITDSAPQGELETSIQRIMEESGMVAKPGEKAEDEEDQLMKAEELGTNHLPVEEVMRRRAELKKARELLFREEIKAKRLAKIKSKSYRRVHRRERERQAEKDRMLMDPDELGAPMDGDERERTDRKRAEMRMSTKHRDSKFGKSLKATNRTVWDDGAREGVNEMARRQEELRKRISGQNVEEEEEGSDVPSVSDDDGDAGDDEDEDGRTGRQLDKLRDEGRGIGQKGVGGMKFMRASEDRLRARNEEDIERLRKEMAVADGDEVRKEAPKKVKRPEFEEGSDDEAAEAEVEADDGVRVETQHAEKEKRAPKSILKKTNGMASGPLAMGRDRRDPATVKAAVAEDVPVSSWVVGGDVKKPKRGQQSARTVDGDAVLMAPLTADESGKRPSGKVSRKMHGNVASDATGDKDVSATNGVPAGITGGWQTVPQTEDRKDSDPDEPGTDPILSAQQQKSAYYRRAFAGGDVQVAFEAEKATDAAEEDEQEFSTHMPGWGSWTGEGLSKSIRKANKKAAHNPLYKTKLPGG</sequence>
<feature type="compositionally biased region" description="Basic and acidic residues" evidence="4">
    <location>
        <begin position="577"/>
        <end position="591"/>
    </location>
</feature>
<feature type="compositionally biased region" description="Acidic residues" evidence="4">
    <location>
        <begin position="91"/>
        <end position="104"/>
    </location>
</feature>
<dbReference type="PANTHER" id="PTHR14150">
    <property type="entry name" value="U3 SMALL NUCLEOLAR RNA-ASSOCIATED PROTEIN 14"/>
    <property type="match status" value="1"/>
</dbReference>
<dbReference type="GO" id="GO:0006364">
    <property type="term" value="P:rRNA processing"/>
    <property type="evidence" value="ECO:0007669"/>
    <property type="project" value="InterPro"/>
</dbReference>
<protein>
    <recommendedName>
        <fullName evidence="7">U3 small nucleolar RNA-associated protein 14</fullName>
    </recommendedName>
</protein>
<feature type="region of interest" description="Disordered" evidence="4">
    <location>
        <begin position="356"/>
        <end position="380"/>
    </location>
</feature>
<feature type="region of interest" description="Disordered" evidence="4">
    <location>
        <begin position="843"/>
        <end position="895"/>
    </location>
</feature>
<feature type="compositionally biased region" description="Acidic residues" evidence="4">
    <location>
        <begin position="162"/>
        <end position="172"/>
    </location>
</feature>
<feature type="compositionally biased region" description="Basic and acidic residues" evidence="4">
    <location>
        <begin position="630"/>
        <end position="647"/>
    </location>
</feature>
<dbReference type="GO" id="GO:0032040">
    <property type="term" value="C:small-subunit processome"/>
    <property type="evidence" value="ECO:0007669"/>
    <property type="project" value="InterPro"/>
</dbReference>
<feature type="compositionally biased region" description="Acidic residues" evidence="4">
    <location>
        <begin position="550"/>
        <end position="576"/>
    </location>
</feature>
<dbReference type="AlphaFoldDB" id="A0A4U0WWS3"/>
<dbReference type="STRING" id="329884.A0A4U0WWS3"/>
<dbReference type="EMBL" id="NAJQ01000586">
    <property type="protein sequence ID" value="TKA67228.1"/>
    <property type="molecule type" value="Genomic_DNA"/>
</dbReference>
<evidence type="ECO:0000256" key="2">
    <source>
        <dbReference type="ARBA" id="ARBA00022553"/>
    </source>
</evidence>
<comment type="subcellular location">
    <subcellularLocation>
        <location evidence="1">Nucleus</location>
        <location evidence="1">Nucleolus</location>
    </subcellularLocation>
</comment>
<gene>
    <name evidence="5" type="ORF">B0A55_08560</name>
</gene>
<feature type="region of interest" description="Disordered" evidence="4">
    <location>
        <begin position="455"/>
        <end position="609"/>
    </location>
</feature>
<feature type="compositionally biased region" description="Acidic residues" evidence="4">
    <location>
        <begin position="114"/>
        <end position="134"/>
    </location>
</feature>
<keyword evidence="3" id="KW-0539">Nucleus</keyword>
<keyword evidence="6" id="KW-1185">Reference proteome</keyword>
<dbReference type="InterPro" id="IPR006709">
    <property type="entry name" value="SSU_processome_Utp14"/>
</dbReference>
<feature type="compositionally biased region" description="Acidic residues" evidence="4">
    <location>
        <begin position="179"/>
        <end position="192"/>
    </location>
</feature>
<feature type="compositionally biased region" description="Basic and acidic residues" evidence="4">
    <location>
        <begin position="664"/>
        <end position="679"/>
    </location>
</feature>
<reference evidence="5 6" key="1">
    <citation type="submission" date="2017-03" db="EMBL/GenBank/DDBJ databases">
        <title>Genomes of endolithic fungi from Antarctica.</title>
        <authorList>
            <person name="Coleine C."/>
            <person name="Masonjones S."/>
            <person name="Stajich J.E."/>
        </authorList>
    </citation>
    <scope>NUCLEOTIDE SEQUENCE [LARGE SCALE GENOMIC DNA]</scope>
    <source>
        <strain evidence="5 6">CCFEE 5184</strain>
    </source>
</reference>
<evidence type="ECO:0000313" key="6">
    <source>
        <dbReference type="Proteomes" id="UP000309340"/>
    </source>
</evidence>
<evidence type="ECO:0008006" key="7">
    <source>
        <dbReference type="Google" id="ProtNLM"/>
    </source>
</evidence>
<accession>A0A4U0WWS3</accession>
<feature type="compositionally biased region" description="Basic residues" evidence="4">
    <location>
        <begin position="758"/>
        <end position="767"/>
    </location>
</feature>
<dbReference type="Proteomes" id="UP000309340">
    <property type="component" value="Unassembled WGS sequence"/>
</dbReference>
<dbReference type="OrthoDB" id="277439at2759"/>
<feature type="region of interest" description="Disordered" evidence="4">
    <location>
        <begin position="294"/>
        <end position="342"/>
    </location>
</feature>
<proteinExistence type="predicted"/>